<sequence>MDGKIYKCGQCRQFTRTPNNSKDLCGAWEQPTMANRVACDFFMLKSLKESKANGR</sequence>
<gene>
    <name evidence="1" type="ORF">VFSR5_1392</name>
</gene>
<proteinExistence type="predicted"/>
<name>A0AAV3ESI2_ALIFS</name>
<evidence type="ECO:0000313" key="2">
    <source>
        <dbReference type="Proteomes" id="UP000004521"/>
    </source>
</evidence>
<protein>
    <submittedName>
        <fullName evidence="1">Uncharacterized protein</fullName>
    </submittedName>
</protein>
<dbReference type="RefSeq" id="WP_005419304.1">
    <property type="nucleotide sequence ID" value="NZ_CM001400.1"/>
</dbReference>
<accession>A0AAV3ESI2</accession>
<dbReference type="AlphaFoldDB" id="A0AAV3ESI2"/>
<comment type="caution">
    <text evidence="1">The sequence shown here is derived from an EMBL/GenBank/DDBJ whole genome shotgun (WGS) entry which is preliminary data.</text>
</comment>
<evidence type="ECO:0000313" key="1">
    <source>
        <dbReference type="EMBL" id="EHN69756.1"/>
    </source>
</evidence>
<organism evidence="1 2">
    <name type="scientific">Aliivibrio fischeri SR5</name>
    <dbReference type="NCBI Taxonomy" id="1088719"/>
    <lineage>
        <taxon>Bacteria</taxon>
        <taxon>Pseudomonadati</taxon>
        <taxon>Pseudomonadota</taxon>
        <taxon>Gammaproteobacteria</taxon>
        <taxon>Vibrionales</taxon>
        <taxon>Vibrionaceae</taxon>
        <taxon>Aliivibrio</taxon>
    </lineage>
</organism>
<dbReference type="Proteomes" id="UP000004521">
    <property type="component" value="Chromosome I"/>
</dbReference>
<dbReference type="EMBL" id="AHIH01000005">
    <property type="protein sequence ID" value="EHN69756.1"/>
    <property type="molecule type" value="Genomic_DNA"/>
</dbReference>
<reference evidence="1 2" key="1">
    <citation type="journal article" date="2012" name="J. Bacteriol.">
        <title>Draft Genome Sequence of Vibrio fischeri SR5, a Strain Isolated from the Light Organ of the Mediterranean Squid Sepiola robusta.</title>
        <authorList>
            <person name="Gyllborg M.C."/>
            <person name="Sahl J.W."/>
            <person name="Cronin D.C.III."/>
            <person name="Rasko D.A."/>
            <person name="Mandel M.J."/>
        </authorList>
    </citation>
    <scope>NUCLEOTIDE SEQUENCE [LARGE SCALE GENOMIC DNA]</scope>
    <source>
        <strain evidence="1 2">SR5</strain>
    </source>
</reference>